<dbReference type="SUPFAM" id="SSF52047">
    <property type="entry name" value="RNI-like"/>
    <property type="match status" value="1"/>
</dbReference>
<dbReference type="SMART" id="SM00368">
    <property type="entry name" value="LRR_RI"/>
    <property type="match status" value="7"/>
</dbReference>
<dbReference type="CDD" id="cd00051">
    <property type="entry name" value="EFh"/>
    <property type="match status" value="1"/>
</dbReference>
<dbReference type="Proteomes" id="UP000014760">
    <property type="component" value="Unassembled WGS sequence"/>
</dbReference>
<gene>
    <name evidence="4" type="ORF">CAPTEDRAFT_223898</name>
</gene>
<dbReference type="Gene3D" id="1.10.238.10">
    <property type="entry name" value="EF-hand"/>
    <property type="match status" value="1"/>
</dbReference>
<reference evidence="6" key="1">
    <citation type="submission" date="2012-12" db="EMBL/GenBank/DDBJ databases">
        <authorList>
            <person name="Hellsten U."/>
            <person name="Grimwood J."/>
            <person name="Chapman J.A."/>
            <person name="Shapiro H."/>
            <person name="Aerts A."/>
            <person name="Otillar R.P."/>
            <person name="Terry A.Y."/>
            <person name="Boore J.L."/>
            <person name="Simakov O."/>
            <person name="Marletaz F."/>
            <person name="Cho S.-J."/>
            <person name="Edsinger-Gonzales E."/>
            <person name="Havlak P."/>
            <person name="Kuo D.-H."/>
            <person name="Larsson T."/>
            <person name="Lv J."/>
            <person name="Arendt D."/>
            <person name="Savage R."/>
            <person name="Osoegawa K."/>
            <person name="de Jong P."/>
            <person name="Lindberg D.R."/>
            <person name="Seaver E.C."/>
            <person name="Weisblat D.A."/>
            <person name="Putnam N.H."/>
            <person name="Grigoriev I.V."/>
            <person name="Rokhsar D.S."/>
        </authorList>
    </citation>
    <scope>NUCLEOTIDE SEQUENCE</scope>
    <source>
        <strain evidence="6">I ESC-2004</strain>
    </source>
</reference>
<dbReference type="Gene3D" id="3.80.10.10">
    <property type="entry name" value="Ribonuclease Inhibitor"/>
    <property type="match status" value="2"/>
</dbReference>
<evidence type="ECO:0000256" key="2">
    <source>
        <dbReference type="SAM" id="Coils"/>
    </source>
</evidence>
<evidence type="ECO:0000259" key="3">
    <source>
        <dbReference type="PROSITE" id="PS50222"/>
    </source>
</evidence>
<evidence type="ECO:0000256" key="1">
    <source>
        <dbReference type="ARBA" id="ARBA00022837"/>
    </source>
</evidence>
<dbReference type="AlphaFoldDB" id="R7UM17"/>
<evidence type="ECO:0000313" key="4">
    <source>
        <dbReference type="EMBL" id="ELU04322.1"/>
    </source>
</evidence>
<reference evidence="5" key="3">
    <citation type="submission" date="2015-06" db="UniProtKB">
        <authorList>
            <consortium name="EnsemblMetazoa"/>
        </authorList>
    </citation>
    <scope>IDENTIFICATION</scope>
</reference>
<keyword evidence="2" id="KW-0175">Coiled coil</keyword>
<dbReference type="InterPro" id="IPR001611">
    <property type="entry name" value="Leu-rich_rpt"/>
</dbReference>
<keyword evidence="1" id="KW-0106">Calcium</keyword>
<dbReference type="InterPro" id="IPR032675">
    <property type="entry name" value="LRR_dom_sf"/>
</dbReference>
<organism evidence="4">
    <name type="scientific">Capitella teleta</name>
    <name type="common">Polychaete worm</name>
    <dbReference type="NCBI Taxonomy" id="283909"/>
    <lineage>
        <taxon>Eukaryota</taxon>
        <taxon>Metazoa</taxon>
        <taxon>Spiralia</taxon>
        <taxon>Lophotrochozoa</taxon>
        <taxon>Annelida</taxon>
        <taxon>Polychaeta</taxon>
        <taxon>Sedentaria</taxon>
        <taxon>Scolecida</taxon>
        <taxon>Capitellidae</taxon>
        <taxon>Capitella</taxon>
    </lineage>
</organism>
<dbReference type="PANTHER" id="PTHR24114">
    <property type="entry name" value="LEUCINE RICH REPEAT FAMILY PROTEIN"/>
    <property type="match status" value="1"/>
</dbReference>
<dbReference type="PROSITE" id="PS00018">
    <property type="entry name" value="EF_HAND_1"/>
    <property type="match status" value="2"/>
</dbReference>
<dbReference type="EnsemblMetazoa" id="CapteT223898">
    <property type="protein sequence ID" value="CapteP223898"/>
    <property type="gene ID" value="CapteG223898"/>
</dbReference>
<name>R7UM17_CAPTE</name>
<evidence type="ECO:0000313" key="5">
    <source>
        <dbReference type="EnsemblMetazoa" id="CapteP223898"/>
    </source>
</evidence>
<feature type="coiled-coil region" evidence="2">
    <location>
        <begin position="612"/>
        <end position="639"/>
    </location>
</feature>
<proteinExistence type="predicted"/>
<dbReference type="PANTHER" id="PTHR24114:SF2">
    <property type="entry name" value="F-BOX DOMAIN-CONTAINING PROTEIN-RELATED"/>
    <property type="match status" value="1"/>
</dbReference>
<dbReference type="InterPro" id="IPR011992">
    <property type="entry name" value="EF-hand-dom_pair"/>
</dbReference>
<dbReference type="SMART" id="SM00054">
    <property type="entry name" value="EFh"/>
    <property type="match status" value="2"/>
</dbReference>
<dbReference type="InterPro" id="IPR018247">
    <property type="entry name" value="EF_Hand_1_Ca_BS"/>
</dbReference>
<dbReference type="InterPro" id="IPR002048">
    <property type="entry name" value="EF_hand_dom"/>
</dbReference>
<dbReference type="STRING" id="283909.R7UM17"/>
<dbReference type="InterPro" id="IPR052394">
    <property type="entry name" value="LRR-containing"/>
</dbReference>
<dbReference type="OMA" id="LTKTIMM"/>
<dbReference type="GO" id="GO:0005509">
    <property type="term" value="F:calcium ion binding"/>
    <property type="evidence" value="ECO:0007669"/>
    <property type="project" value="InterPro"/>
</dbReference>
<feature type="domain" description="EF-hand" evidence="3">
    <location>
        <begin position="554"/>
        <end position="589"/>
    </location>
</feature>
<protein>
    <recommendedName>
        <fullName evidence="3">EF-hand domain-containing protein</fullName>
    </recommendedName>
</protein>
<dbReference type="PROSITE" id="PS50222">
    <property type="entry name" value="EF_HAND_2"/>
    <property type="match status" value="2"/>
</dbReference>
<sequence length="673" mass="75395">MDQDNPEMQYYLIDSIEHFDEIEYSAVHLHTNNDHVNTVHIVLQQSIYMYGKGMLRGYAMQSYRHVEKLNLDKLTFDDASETQSLLSNTDLIFNVKKMVRATRSNPGGGRSHRWKDALSANLRSARLSRSNAAPSGSSVRIFDTEIQVGETPDELDEENLAPTRVESPEAVPVYETSRLTYLRACKKMDLIPSSKMLESIGKDDLVIKNNILGANGTKACAVALVNNVCIKRIDLTGNNMRCQGASYIAEMLMANNCITSLTLAQNSIGTRGLRELRNVLVDNVIIKKLSLSGNRFSDLDARLIADIISHNTCIETLDLSHNNFCEIGGVEIGEALPHNQSVTSLDLSWNHLRRKGVVTLTDGIKGNQKLCHLNLAWNGLSLEGCLGMGSVLETNESLLSLDVSNNRINKDFLLSLLKGLRKNTTLCRLMIGLNPLPSECAMMFLEVVKQCPDSALNSIDLTGLCVSTAFIEQLKVLRQTRKFDVKYDLVLNHSDIGGDEEDFMNSEPMVVLMEYMRQKNMRLVDLFTRLDADGSKSLSRQEFKDGMLSVNIPLSAQGLDNLVDFLDLDGDGEVDFGELMEGQKDYRRKVTIMQMKMKNSSQDLEDNEVYKISKKVSDLLALREKAEKLQEALERGDIKEADQTMEQRKLMAMSRKVQSLLKAKTAIEQMGEN</sequence>
<evidence type="ECO:0000313" key="6">
    <source>
        <dbReference type="Proteomes" id="UP000014760"/>
    </source>
</evidence>
<feature type="domain" description="EF-hand" evidence="3">
    <location>
        <begin position="518"/>
        <end position="553"/>
    </location>
</feature>
<dbReference type="EMBL" id="AMQN01008213">
    <property type="status" value="NOT_ANNOTATED_CDS"/>
    <property type="molecule type" value="Genomic_DNA"/>
</dbReference>
<reference evidence="4 6" key="2">
    <citation type="journal article" date="2013" name="Nature">
        <title>Insights into bilaterian evolution from three spiralian genomes.</title>
        <authorList>
            <person name="Simakov O."/>
            <person name="Marletaz F."/>
            <person name="Cho S.J."/>
            <person name="Edsinger-Gonzales E."/>
            <person name="Havlak P."/>
            <person name="Hellsten U."/>
            <person name="Kuo D.H."/>
            <person name="Larsson T."/>
            <person name="Lv J."/>
            <person name="Arendt D."/>
            <person name="Savage R."/>
            <person name="Osoegawa K."/>
            <person name="de Jong P."/>
            <person name="Grimwood J."/>
            <person name="Chapman J.A."/>
            <person name="Shapiro H."/>
            <person name="Aerts A."/>
            <person name="Otillar R.P."/>
            <person name="Terry A.Y."/>
            <person name="Boore J.L."/>
            <person name="Grigoriev I.V."/>
            <person name="Lindberg D.R."/>
            <person name="Seaver E.C."/>
            <person name="Weisblat D.A."/>
            <person name="Putnam N.H."/>
            <person name="Rokhsar D.S."/>
        </authorList>
    </citation>
    <scope>NUCLEOTIDE SEQUENCE</scope>
    <source>
        <strain evidence="4 6">I ESC-2004</strain>
    </source>
</reference>
<keyword evidence="6" id="KW-1185">Reference proteome</keyword>
<dbReference type="OrthoDB" id="120976at2759"/>
<dbReference type="Pfam" id="PF13516">
    <property type="entry name" value="LRR_6"/>
    <property type="match status" value="3"/>
</dbReference>
<dbReference type="HOGENOM" id="CLU_408401_0_0_1"/>
<dbReference type="SUPFAM" id="SSF47473">
    <property type="entry name" value="EF-hand"/>
    <property type="match status" value="1"/>
</dbReference>
<accession>R7UM17</accession>
<dbReference type="EMBL" id="KB302448">
    <property type="protein sequence ID" value="ELU04322.1"/>
    <property type="molecule type" value="Genomic_DNA"/>
</dbReference>